<dbReference type="Proteomes" id="UP000051494">
    <property type="component" value="Unassembled WGS sequence"/>
</dbReference>
<protein>
    <submittedName>
        <fullName evidence="1">DUF2797 domain-containing protein</fullName>
    </submittedName>
</protein>
<evidence type="ECO:0000313" key="1">
    <source>
        <dbReference type="EMBL" id="MCS5707991.1"/>
    </source>
</evidence>
<gene>
    <name evidence="1" type="ORF">CC99x_003645</name>
</gene>
<dbReference type="EMBL" id="LKHV02000001">
    <property type="protein sequence ID" value="MCS5707991.1"/>
    <property type="molecule type" value="Genomic_DNA"/>
</dbReference>
<dbReference type="InterPro" id="IPR021246">
    <property type="entry name" value="DUF2797"/>
</dbReference>
<accession>A0AAE3HQD0</accession>
<dbReference type="RefSeq" id="WP_200953501.1">
    <property type="nucleotide sequence ID" value="NZ_LKHV02000001.1"/>
</dbReference>
<keyword evidence="2" id="KW-1185">Reference proteome</keyword>
<evidence type="ECO:0000313" key="2">
    <source>
        <dbReference type="Proteomes" id="UP000051494"/>
    </source>
</evidence>
<proteinExistence type="predicted"/>
<reference evidence="1" key="2">
    <citation type="submission" date="2021-06" db="EMBL/GenBank/DDBJ databases">
        <title>Genomic Description and Analysis of Intracellular Bacteria, Candidatus Berkiella cookevillensis and Candidatus Berkiella aquae.</title>
        <authorList>
            <person name="Kidane D.T."/>
            <person name="Mehari Y.T."/>
            <person name="Rice F.C."/>
            <person name="Arivett B.A."/>
            <person name="Farone A.L."/>
            <person name="Berk S.G."/>
            <person name="Farone M.B."/>
        </authorList>
    </citation>
    <scope>NUCLEOTIDE SEQUENCE</scope>
    <source>
        <strain evidence="1">CC99</strain>
    </source>
</reference>
<dbReference type="AlphaFoldDB" id="A0AAE3HQD0"/>
<organism evidence="1 2">
    <name type="scientific">Candidatus Berkiella cookevillensis</name>
    <dbReference type="NCBI Taxonomy" id="437022"/>
    <lineage>
        <taxon>Bacteria</taxon>
        <taxon>Pseudomonadati</taxon>
        <taxon>Pseudomonadota</taxon>
        <taxon>Gammaproteobacteria</taxon>
        <taxon>Candidatus Berkiellales</taxon>
        <taxon>Candidatus Berkiellaceae</taxon>
        <taxon>Candidatus Berkiella</taxon>
    </lineage>
</organism>
<sequence length="274" mass="30723">MNKIGRLSKMVVSHTSPVSYALPLGEFLLPLNDLIGKSFALEFTGLIQCIACGREIKKSFQQGYCFPCTRKLAQCDLCILKPVLCHYHKGTCREPLWGETHCMIPHVVYLSNTSGLKIGITRKNQVPTRWIDQGAVAAIPVFEVSTRRISGIIEAEMGKSMSDRTSWQAMLKGGIPPLNLVAEKHKLITATQDLLEKTRTEFPNEQINIVRSDEVFEFQYPVLKYPSKVTSLSFDKTPRIEGSLLGIKGQYLIFDVGVVNMRNFGGYNLKLLLL</sequence>
<comment type="caution">
    <text evidence="1">The sequence shown here is derived from an EMBL/GenBank/DDBJ whole genome shotgun (WGS) entry which is preliminary data.</text>
</comment>
<name>A0AAE3HQD0_9GAMM</name>
<reference evidence="1" key="1">
    <citation type="journal article" date="2016" name="Genome Announc.">
        <title>Draft Genome Sequences of Two Novel Amoeba-Resistant Intranuclear Bacteria, 'Candidatus Berkiella cookevillensis' and 'Candidatus Berkiella aquae'.</title>
        <authorList>
            <person name="Mehari Y.T."/>
            <person name="Arivett B.A."/>
            <person name="Farone A.L."/>
            <person name="Gunderson J.H."/>
            <person name="Farone M.B."/>
        </authorList>
    </citation>
    <scope>NUCLEOTIDE SEQUENCE</scope>
    <source>
        <strain evidence="1">CC99</strain>
    </source>
</reference>
<dbReference type="Pfam" id="PF10977">
    <property type="entry name" value="DUF2797"/>
    <property type="match status" value="1"/>
</dbReference>